<evidence type="ECO:0000313" key="3">
    <source>
        <dbReference type="Proteomes" id="UP000029643"/>
    </source>
</evidence>
<sequence>MKTQYIKSLLVVAVATFTFSCGEDFLEETPTQYVSISDVGETGEIYPAY</sequence>
<dbReference type="Proteomes" id="UP000029643">
    <property type="component" value="Unassembled WGS sequence"/>
</dbReference>
<dbReference type="EMBL" id="BBNU01000012">
    <property type="protein sequence ID" value="GAL80790.1"/>
    <property type="molecule type" value="Genomic_DNA"/>
</dbReference>
<comment type="caution">
    <text evidence="2">The sequence shown here is derived from an EMBL/GenBank/DDBJ whole genome shotgun (WGS) entry which is preliminary data.</text>
</comment>
<dbReference type="EMBL" id="BBNQ01000011">
    <property type="protein sequence ID" value="GAL63432.1"/>
    <property type="molecule type" value="Genomic_DNA"/>
</dbReference>
<organism evidence="2 3">
    <name type="scientific">Algibacter lectus</name>
    <dbReference type="NCBI Taxonomy" id="221126"/>
    <lineage>
        <taxon>Bacteria</taxon>
        <taxon>Pseudomonadati</taxon>
        <taxon>Bacteroidota</taxon>
        <taxon>Flavobacteriia</taxon>
        <taxon>Flavobacteriales</taxon>
        <taxon>Flavobacteriaceae</taxon>
        <taxon>Algibacter</taxon>
    </lineage>
</organism>
<evidence type="ECO:0000313" key="2">
    <source>
        <dbReference type="EMBL" id="GAL80790.1"/>
    </source>
</evidence>
<dbReference type="AlphaFoldDB" id="A0A090WUG6"/>
<evidence type="ECO:0000313" key="1">
    <source>
        <dbReference type="EMBL" id="GAL63432.1"/>
    </source>
</evidence>
<evidence type="ECO:0000313" key="4">
    <source>
        <dbReference type="Proteomes" id="UP000029644"/>
    </source>
</evidence>
<dbReference type="Proteomes" id="UP000029644">
    <property type="component" value="Unassembled WGS sequence"/>
</dbReference>
<protein>
    <submittedName>
        <fullName evidence="2">Uncharacterized protein</fullName>
    </submittedName>
</protein>
<reference evidence="3 4" key="1">
    <citation type="journal article" date="2014" name="Genome Announc.">
        <title>Draft Genome Sequences of Marine Flavobacterium Algibacter lectus Strains SS8 and NR4.</title>
        <authorList>
            <person name="Takatani N."/>
            <person name="Nakanishi M."/>
            <person name="Meirelles P."/>
            <person name="Mino S."/>
            <person name="Suda W."/>
            <person name="Oshima K."/>
            <person name="Hattori M."/>
            <person name="Ohkuma M."/>
            <person name="Hosokawa M."/>
            <person name="Miyashita K."/>
            <person name="Thompson F.L."/>
            <person name="Niwa A."/>
            <person name="Sawabe T."/>
            <person name="Sawabe T."/>
        </authorList>
    </citation>
    <scope>NUCLEOTIDE SEQUENCE [LARGE SCALE GENOMIC DNA]</scope>
    <source>
        <strain evidence="2">JCM 19274</strain>
        <strain evidence="1 4">JCM 19300</strain>
        <strain evidence="3">JCM19274</strain>
    </source>
</reference>
<gene>
    <name evidence="2" type="ORF">JCM19274_1416</name>
    <name evidence="1" type="ORF">JCM19300_1778</name>
</gene>
<accession>A0A090WUG6</accession>
<proteinExistence type="predicted"/>
<dbReference type="PROSITE" id="PS51257">
    <property type="entry name" value="PROKAR_LIPOPROTEIN"/>
    <property type="match status" value="1"/>
</dbReference>
<name>A0A090WUG6_9FLAO</name>
<dbReference type="RefSeq" id="WP_202964417.1">
    <property type="nucleotide sequence ID" value="NZ_BBNQ01000011.1"/>
</dbReference>